<feature type="region of interest" description="Disordered" evidence="3">
    <location>
        <begin position="132"/>
        <end position="194"/>
    </location>
</feature>
<dbReference type="Proteomes" id="UP000559027">
    <property type="component" value="Unassembled WGS sequence"/>
</dbReference>
<dbReference type="PANTHER" id="PTHR21250">
    <property type="entry name" value="PRE-RRNA-PROCESSING PROTEIN TSR2 HOMOLOG"/>
    <property type="match status" value="1"/>
</dbReference>
<organism evidence="4 5">
    <name type="scientific">Leucocoprinus leucothites</name>
    <dbReference type="NCBI Taxonomy" id="201217"/>
    <lineage>
        <taxon>Eukaryota</taxon>
        <taxon>Fungi</taxon>
        <taxon>Dikarya</taxon>
        <taxon>Basidiomycota</taxon>
        <taxon>Agaricomycotina</taxon>
        <taxon>Agaricomycetes</taxon>
        <taxon>Agaricomycetidae</taxon>
        <taxon>Agaricales</taxon>
        <taxon>Agaricineae</taxon>
        <taxon>Agaricaceae</taxon>
        <taxon>Leucocoprinus</taxon>
    </lineage>
</organism>
<dbReference type="GO" id="GO:0006364">
    <property type="term" value="P:rRNA processing"/>
    <property type="evidence" value="ECO:0007669"/>
    <property type="project" value="UniProtKB-KW"/>
</dbReference>
<feature type="compositionally biased region" description="Acidic residues" evidence="3">
    <location>
        <begin position="136"/>
        <end position="159"/>
    </location>
</feature>
<evidence type="ECO:0000256" key="2">
    <source>
        <dbReference type="ARBA" id="ARBA00022552"/>
    </source>
</evidence>
<protein>
    <recommendedName>
        <fullName evidence="6">Pre-rRNA-processing protein TSR2</fullName>
    </recommendedName>
</protein>
<gene>
    <name evidence="4" type="ORF">D9756_001053</name>
</gene>
<proteinExistence type="inferred from homology"/>
<evidence type="ECO:0000256" key="3">
    <source>
        <dbReference type="SAM" id="MobiDB-lite"/>
    </source>
</evidence>
<name>A0A8H5GEC8_9AGAR</name>
<dbReference type="Pfam" id="PF10273">
    <property type="entry name" value="WGG"/>
    <property type="match status" value="1"/>
</dbReference>
<reference evidence="4 5" key="1">
    <citation type="journal article" date="2020" name="ISME J.">
        <title>Uncovering the hidden diversity of litter-decomposition mechanisms in mushroom-forming fungi.</title>
        <authorList>
            <person name="Floudas D."/>
            <person name="Bentzer J."/>
            <person name="Ahren D."/>
            <person name="Johansson T."/>
            <person name="Persson P."/>
            <person name="Tunlid A."/>
        </authorList>
    </citation>
    <scope>NUCLEOTIDE SEQUENCE [LARGE SCALE GENOMIC DNA]</scope>
    <source>
        <strain evidence="4 5">CBS 146.42</strain>
    </source>
</reference>
<sequence length="194" mass="21797">MTSSEAPTAFALQAVLFARGVIARLAVWSTLRIAVQENWGGPDAKQKPTWIASTIVDSFEEESEQPDEQYIEEMLLQIMADEFEAVLEDDSAASVAKDIVRMWLETRERKDGTVQKFEALADKIKGKKIEVKENVESGDDDWEDEENGEDLIDDDDEEAPQLIEHQIPPSSQKNELVVDEDGFTLVQGKGKGRR</sequence>
<comment type="similarity">
    <text evidence="1">Belongs to the TSR2 family.</text>
</comment>
<dbReference type="AlphaFoldDB" id="A0A8H5GEC8"/>
<keyword evidence="2" id="KW-0698">rRNA processing</keyword>
<evidence type="ECO:0008006" key="6">
    <source>
        <dbReference type="Google" id="ProtNLM"/>
    </source>
</evidence>
<dbReference type="OrthoDB" id="263560at2759"/>
<dbReference type="EMBL" id="JAACJO010000001">
    <property type="protein sequence ID" value="KAF5363372.1"/>
    <property type="molecule type" value="Genomic_DNA"/>
</dbReference>
<keyword evidence="5" id="KW-1185">Reference proteome</keyword>
<accession>A0A8H5GEC8</accession>
<evidence type="ECO:0000313" key="4">
    <source>
        <dbReference type="EMBL" id="KAF5363372.1"/>
    </source>
</evidence>
<dbReference type="InterPro" id="IPR019398">
    <property type="entry name" value="Pre-rRNA_process_TSR2"/>
</dbReference>
<comment type="caution">
    <text evidence="4">The sequence shown here is derived from an EMBL/GenBank/DDBJ whole genome shotgun (WGS) entry which is preliminary data.</text>
</comment>
<evidence type="ECO:0000256" key="1">
    <source>
        <dbReference type="ARBA" id="ARBA00006524"/>
    </source>
</evidence>
<evidence type="ECO:0000313" key="5">
    <source>
        <dbReference type="Proteomes" id="UP000559027"/>
    </source>
</evidence>